<accession>A0A0E9W894</accession>
<reference evidence="1" key="1">
    <citation type="submission" date="2014-11" db="EMBL/GenBank/DDBJ databases">
        <authorList>
            <person name="Amaro Gonzalez C."/>
        </authorList>
    </citation>
    <scope>NUCLEOTIDE SEQUENCE</scope>
</reference>
<dbReference type="EMBL" id="GBXM01021973">
    <property type="protein sequence ID" value="JAH86604.1"/>
    <property type="molecule type" value="Transcribed_RNA"/>
</dbReference>
<proteinExistence type="predicted"/>
<name>A0A0E9W894_ANGAN</name>
<protein>
    <submittedName>
        <fullName evidence="1">Uncharacterized protein</fullName>
    </submittedName>
</protein>
<sequence length="60" mass="7005">MYSVLRTPRRKRKNWSLYQCSQRSCNGIFLVPLCGVQITYSSTWQTDPADMGHIHVFVLD</sequence>
<reference evidence="1" key="2">
    <citation type="journal article" date="2015" name="Fish Shellfish Immunol.">
        <title>Early steps in the European eel (Anguilla anguilla)-Vibrio vulnificus interaction in the gills: Role of the RtxA13 toxin.</title>
        <authorList>
            <person name="Callol A."/>
            <person name="Pajuelo D."/>
            <person name="Ebbesson L."/>
            <person name="Teles M."/>
            <person name="MacKenzie S."/>
            <person name="Amaro C."/>
        </authorList>
    </citation>
    <scope>NUCLEOTIDE SEQUENCE</scope>
</reference>
<evidence type="ECO:0000313" key="1">
    <source>
        <dbReference type="EMBL" id="JAH86604.1"/>
    </source>
</evidence>
<dbReference type="AlphaFoldDB" id="A0A0E9W894"/>
<organism evidence="1">
    <name type="scientific">Anguilla anguilla</name>
    <name type="common">European freshwater eel</name>
    <name type="synonym">Muraena anguilla</name>
    <dbReference type="NCBI Taxonomy" id="7936"/>
    <lineage>
        <taxon>Eukaryota</taxon>
        <taxon>Metazoa</taxon>
        <taxon>Chordata</taxon>
        <taxon>Craniata</taxon>
        <taxon>Vertebrata</taxon>
        <taxon>Euteleostomi</taxon>
        <taxon>Actinopterygii</taxon>
        <taxon>Neopterygii</taxon>
        <taxon>Teleostei</taxon>
        <taxon>Anguilliformes</taxon>
        <taxon>Anguillidae</taxon>
        <taxon>Anguilla</taxon>
    </lineage>
</organism>